<organism evidence="1 2">
    <name type="scientific">Sunxiuqinia elliptica</name>
    <dbReference type="NCBI Taxonomy" id="655355"/>
    <lineage>
        <taxon>Bacteria</taxon>
        <taxon>Pseudomonadati</taxon>
        <taxon>Bacteroidota</taxon>
        <taxon>Bacteroidia</taxon>
        <taxon>Marinilabiliales</taxon>
        <taxon>Prolixibacteraceae</taxon>
        <taxon>Sunxiuqinia</taxon>
    </lineage>
</organism>
<sequence length="66" mass="7729">MFNIILKTVISNKKTKYKYLRSNKLIVTNGDCLSEDYAIKTASELQQFAIKYLQLLRLIKSDCLRQ</sequence>
<evidence type="ECO:0000313" key="2">
    <source>
        <dbReference type="Proteomes" id="UP000294848"/>
    </source>
</evidence>
<protein>
    <submittedName>
        <fullName evidence="1">Uncharacterized protein</fullName>
    </submittedName>
</protein>
<dbReference type="EMBL" id="SNWI01000013">
    <property type="protein sequence ID" value="TDN95844.1"/>
    <property type="molecule type" value="Genomic_DNA"/>
</dbReference>
<proteinExistence type="predicted"/>
<gene>
    <name evidence="1" type="ORF">DET52_11368</name>
</gene>
<reference evidence="1 2" key="1">
    <citation type="submission" date="2019-03" db="EMBL/GenBank/DDBJ databases">
        <title>Freshwater and sediment microbial communities from various areas in North America, analyzing microbe dynamics in response to fracking.</title>
        <authorList>
            <person name="Lamendella R."/>
        </authorList>
    </citation>
    <scope>NUCLEOTIDE SEQUENCE [LARGE SCALE GENOMIC DNA]</scope>
    <source>
        <strain evidence="1 2">114D</strain>
    </source>
</reference>
<dbReference type="Proteomes" id="UP000294848">
    <property type="component" value="Unassembled WGS sequence"/>
</dbReference>
<accession>A0A4R6GN27</accession>
<evidence type="ECO:0000313" key="1">
    <source>
        <dbReference type="EMBL" id="TDN95844.1"/>
    </source>
</evidence>
<comment type="caution">
    <text evidence="1">The sequence shown here is derived from an EMBL/GenBank/DDBJ whole genome shotgun (WGS) entry which is preliminary data.</text>
</comment>
<name>A0A4R6GN27_9BACT</name>
<dbReference type="AlphaFoldDB" id="A0A4R6GN27"/>